<dbReference type="EMBL" id="CP016076">
    <property type="protein sequence ID" value="APU16065.1"/>
    <property type="molecule type" value="Genomic_DNA"/>
</dbReference>
<sequence length="65" mass="7231">MTRPQQPTIWRKSSRSQNTTNCVEIGRTPGRVGIRDTKNRDGGTLIVGRADFSSFLRAVKADRLG</sequence>
<dbReference type="Proteomes" id="UP000185511">
    <property type="component" value="Chromosome"/>
</dbReference>
<feature type="region of interest" description="Disordered" evidence="1">
    <location>
        <begin position="1"/>
        <end position="37"/>
    </location>
</feature>
<proteinExistence type="predicted"/>
<name>A0AAC9LFS8_9PSEU</name>
<evidence type="ECO:0000313" key="4">
    <source>
        <dbReference type="Proteomes" id="UP000185511"/>
    </source>
</evidence>
<dbReference type="RefSeq" id="WP_075741683.1">
    <property type="nucleotide sequence ID" value="NZ_CP016076.1"/>
</dbReference>
<reference evidence="4" key="1">
    <citation type="submission" date="2016-06" db="EMBL/GenBank/DDBJ databases">
        <title>Complete genome sequence of Actinoalloteichus fjordicus DSM 46855 (=ADI127-17), type strain of the new species Actinoalloteichus fjordicus.</title>
        <authorList>
            <person name="Ruckert C."/>
            <person name="Nouioui I."/>
            <person name="Willmese J."/>
            <person name="van Wezel G."/>
            <person name="Klenk H.-P."/>
            <person name="Kalinowski J."/>
            <person name="Zotchev S.B."/>
        </authorList>
    </citation>
    <scope>NUCLEOTIDE SEQUENCE [LARGE SCALE GENOMIC DNA]</scope>
    <source>
        <strain evidence="4">ADI127-7</strain>
    </source>
</reference>
<evidence type="ECO:0000259" key="2">
    <source>
        <dbReference type="Pfam" id="PF04149"/>
    </source>
</evidence>
<dbReference type="InterPro" id="IPR007278">
    <property type="entry name" value="DUF397"/>
</dbReference>
<dbReference type="KEGG" id="acad:UA74_20200"/>
<protein>
    <submittedName>
        <fullName evidence="3">DUF397 family protein</fullName>
    </submittedName>
</protein>
<gene>
    <name evidence="3" type="ORF">UA74_20200</name>
</gene>
<evidence type="ECO:0000313" key="3">
    <source>
        <dbReference type="EMBL" id="APU16065.1"/>
    </source>
</evidence>
<accession>A0AAC9LFS8</accession>
<feature type="domain" description="DUF397" evidence="2">
    <location>
        <begin position="10"/>
        <end position="60"/>
    </location>
</feature>
<organism evidence="3 4">
    <name type="scientific">Actinoalloteichus fjordicus</name>
    <dbReference type="NCBI Taxonomy" id="1612552"/>
    <lineage>
        <taxon>Bacteria</taxon>
        <taxon>Bacillati</taxon>
        <taxon>Actinomycetota</taxon>
        <taxon>Actinomycetes</taxon>
        <taxon>Pseudonocardiales</taxon>
        <taxon>Pseudonocardiaceae</taxon>
        <taxon>Actinoalloteichus</taxon>
    </lineage>
</organism>
<keyword evidence="4" id="KW-1185">Reference proteome</keyword>
<dbReference type="Pfam" id="PF04149">
    <property type="entry name" value="DUF397"/>
    <property type="match status" value="1"/>
</dbReference>
<dbReference type="AlphaFoldDB" id="A0AAC9LFS8"/>
<evidence type="ECO:0000256" key="1">
    <source>
        <dbReference type="SAM" id="MobiDB-lite"/>
    </source>
</evidence>